<evidence type="ECO:0000256" key="1">
    <source>
        <dbReference type="SAM" id="MobiDB-lite"/>
    </source>
</evidence>
<sequence>MDGRHIEEIFTQKKHSLMKVNKKYQRKGRDGKSLSSQMETSRISLRRSLPSTVVRFDHAGH</sequence>
<organism evidence="2 3">
    <name type="scientific">Trichinella papuae</name>
    <dbReference type="NCBI Taxonomy" id="268474"/>
    <lineage>
        <taxon>Eukaryota</taxon>
        <taxon>Metazoa</taxon>
        <taxon>Ecdysozoa</taxon>
        <taxon>Nematoda</taxon>
        <taxon>Enoplea</taxon>
        <taxon>Dorylaimia</taxon>
        <taxon>Trichinellida</taxon>
        <taxon>Trichinellidae</taxon>
        <taxon>Trichinella</taxon>
    </lineage>
</organism>
<evidence type="ECO:0000313" key="2">
    <source>
        <dbReference type="EMBL" id="KRZ72525.1"/>
    </source>
</evidence>
<dbReference type="Proteomes" id="UP000054843">
    <property type="component" value="Unassembled WGS sequence"/>
</dbReference>
<accession>A0A0V1ML27</accession>
<reference evidence="2 3" key="1">
    <citation type="submission" date="2015-01" db="EMBL/GenBank/DDBJ databases">
        <title>Evolution of Trichinella species and genotypes.</title>
        <authorList>
            <person name="Korhonen P.K."/>
            <person name="Edoardo P."/>
            <person name="Giuseppe L.R."/>
            <person name="Gasser R.B."/>
        </authorList>
    </citation>
    <scope>NUCLEOTIDE SEQUENCE [LARGE SCALE GENOMIC DNA]</scope>
    <source>
        <strain evidence="2">ISS1980</strain>
    </source>
</reference>
<evidence type="ECO:0000313" key="3">
    <source>
        <dbReference type="Proteomes" id="UP000054843"/>
    </source>
</evidence>
<gene>
    <name evidence="2" type="ORF">T10_9529</name>
</gene>
<proteinExistence type="predicted"/>
<dbReference type="EMBL" id="JYDO01000077">
    <property type="protein sequence ID" value="KRZ72525.1"/>
    <property type="molecule type" value="Genomic_DNA"/>
</dbReference>
<feature type="compositionally biased region" description="Polar residues" evidence="1">
    <location>
        <begin position="33"/>
        <end position="43"/>
    </location>
</feature>
<name>A0A0V1ML27_9BILA</name>
<feature type="region of interest" description="Disordered" evidence="1">
    <location>
        <begin position="23"/>
        <end position="43"/>
    </location>
</feature>
<keyword evidence="3" id="KW-1185">Reference proteome</keyword>
<comment type="caution">
    <text evidence="2">The sequence shown here is derived from an EMBL/GenBank/DDBJ whole genome shotgun (WGS) entry which is preliminary data.</text>
</comment>
<protein>
    <submittedName>
        <fullName evidence="2">Uncharacterized protein</fullName>
    </submittedName>
</protein>
<dbReference type="AlphaFoldDB" id="A0A0V1ML27"/>